<keyword evidence="4" id="KW-0496">Mitochondrion</keyword>
<evidence type="ECO:0000256" key="4">
    <source>
        <dbReference type="ARBA" id="ARBA00023128"/>
    </source>
</evidence>
<keyword evidence="3 6" id="KW-1133">Transmembrane helix</keyword>
<dbReference type="Pfam" id="PF07114">
    <property type="entry name" value="TMEM126"/>
    <property type="match status" value="1"/>
</dbReference>
<comment type="subcellular location">
    <subcellularLocation>
        <location evidence="1">Mitochondrion membrane</location>
        <topology evidence="1">Multi-pass membrane protein</topology>
    </subcellularLocation>
</comment>
<evidence type="ECO:0000256" key="3">
    <source>
        <dbReference type="ARBA" id="ARBA00022989"/>
    </source>
</evidence>
<reference evidence="7" key="1">
    <citation type="submission" date="2025-08" db="UniProtKB">
        <authorList>
            <consortium name="Ensembl"/>
        </authorList>
    </citation>
    <scope>IDENTIFICATION</scope>
</reference>
<feature type="transmembrane region" description="Helical" evidence="6">
    <location>
        <begin position="166"/>
        <end position="185"/>
    </location>
</feature>
<dbReference type="GeneTree" id="ENSGT00520000055616"/>
<accession>A0A3B3RFA9</accession>
<proteinExistence type="predicted"/>
<dbReference type="GeneID" id="111855823"/>
<name>A0A3B3RFA9_9TELE</name>
<feature type="transmembrane region" description="Helical" evidence="6">
    <location>
        <begin position="42"/>
        <end position="65"/>
    </location>
</feature>
<evidence type="ECO:0000256" key="1">
    <source>
        <dbReference type="ARBA" id="ARBA00004225"/>
    </source>
</evidence>
<dbReference type="KEGG" id="pki:111855823"/>
<dbReference type="OrthoDB" id="6234762at2759"/>
<evidence type="ECO:0000256" key="5">
    <source>
        <dbReference type="ARBA" id="ARBA00023136"/>
    </source>
</evidence>
<evidence type="ECO:0000256" key="2">
    <source>
        <dbReference type="ARBA" id="ARBA00022692"/>
    </source>
</evidence>
<keyword evidence="2 6" id="KW-0812">Transmembrane</keyword>
<dbReference type="AlphaFoldDB" id="A0A3B3RFA9"/>
<dbReference type="InterPro" id="IPR009801">
    <property type="entry name" value="TMEM126"/>
</dbReference>
<dbReference type="STRING" id="1676925.ENSPKIP00000017018"/>
<feature type="transmembrane region" description="Helical" evidence="6">
    <location>
        <begin position="77"/>
        <end position="97"/>
    </location>
</feature>
<organism evidence="7 8">
    <name type="scientific">Paramormyrops kingsleyae</name>
    <dbReference type="NCBI Taxonomy" id="1676925"/>
    <lineage>
        <taxon>Eukaryota</taxon>
        <taxon>Metazoa</taxon>
        <taxon>Chordata</taxon>
        <taxon>Craniata</taxon>
        <taxon>Vertebrata</taxon>
        <taxon>Euteleostomi</taxon>
        <taxon>Actinopterygii</taxon>
        <taxon>Neopterygii</taxon>
        <taxon>Teleostei</taxon>
        <taxon>Osteoglossocephala</taxon>
        <taxon>Osteoglossomorpha</taxon>
        <taxon>Osteoglossiformes</taxon>
        <taxon>Mormyridae</taxon>
        <taxon>Paramormyrops</taxon>
    </lineage>
</organism>
<evidence type="ECO:0000313" key="8">
    <source>
        <dbReference type="Proteomes" id="UP000261540"/>
    </source>
</evidence>
<sequence length="208" mass="22803">MHNKMSHDAISVRESGEKLPRSLIIELLLKKYERLPDTDKKLFAFGPVYLGANGAFAGLIANSLFRRVLNVTQGRITSCLPMAVLPFLTTVALYNGVVSNSLMSGELNCPTCALIRGGVVGAVSGGLYPILLALPVNAGLATRYNTAPMPEKGNILRFWMAVTQPIVRKMSFVVILQALFGVFLSSKHYDIYVKMLKLPETDSEELKE</sequence>
<evidence type="ECO:0000313" key="7">
    <source>
        <dbReference type="Ensembl" id="ENSPKIP00000017018.1"/>
    </source>
</evidence>
<dbReference type="CTD" id="84233"/>
<reference evidence="7" key="2">
    <citation type="submission" date="2025-09" db="UniProtKB">
        <authorList>
            <consortium name="Ensembl"/>
        </authorList>
    </citation>
    <scope>IDENTIFICATION</scope>
</reference>
<dbReference type="Ensembl" id="ENSPKIT00000041523.1">
    <property type="protein sequence ID" value="ENSPKIP00000017018.1"/>
    <property type="gene ID" value="ENSPKIG00000003107.1"/>
</dbReference>
<dbReference type="GO" id="GO:0031966">
    <property type="term" value="C:mitochondrial membrane"/>
    <property type="evidence" value="ECO:0007669"/>
    <property type="project" value="UniProtKB-SubCell"/>
</dbReference>
<dbReference type="Proteomes" id="UP000261540">
    <property type="component" value="Unplaced"/>
</dbReference>
<protein>
    <submittedName>
        <fullName evidence="7">Transmembrane protein 126A</fullName>
    </submittedName>
</protein>
<dbReference type="PANTHER" id="PTHR16296:SF2">
    <property type="entry name" value="TRANSMEMBRANE PROTEIN 126A"/>
    <property type="match status" value="1"/>
</dbReference>
<dbReference type="RefSeq" id="XP_023691020.1">
    <property type="nucleotide sequence ID" value="XM_023835252.2"/>
</dbReference>
<dbReference type="PANTHER" id="PTHR16296">
    <property type="entry name" value="UNCHARACTERIZED HYPOTHALAMUS PROTEIN HT007"/>
    <property type="match status" value="1"/>
</dbReference>
<keyword evidence="8" id="KW-1185">Reference proteome</keyword>
<dbReference type="GO" id="GO:0032981">
    <property type="term" value="P:mitochondrial respiratory chain complex I assembly"/>
    <property type="evidence" value="ECO:0007669"/>
    <property type="project" value="TreeGrafter"/>
</dbReference>
<evidence type="ECO:0000256" key="6">
    <source>
        <dbReference type="SAM" id="Phobius"/>
    </source>
</evidence>
<keyword evidence="5 6" id="KW-0472">Membrane</keyword>